<feature type="region of interest" description="Disordered" evidence="1">
    <location>
        <begin position="296"/>
        <end position="340"/>
    </location>
</feature>
<protein>
    <submittedName>
        <fullName evidence="2">Uu.00g058760.m01.CDS01</fullName>
    </submittedName>
</protein>
<feature type="compositionally biased region" description="Low complexity" evidence="1">
    <location>
        <begin position="38"/>
        <end position="52"/>
    </location>
</feature>
<feature type="region of interest" description="Disordered" evidence="1">
    <location>
        <begin position="838"/>
        <end position="1051"/>
    </location>
</feature>
<feature type="compositionally biased region" description="Gly residues" evidence="1">
    <location>
        <begin position="16"/>
        <end position="37"/>
    </location>
</feature>
<organism evidence="2 3">
    <name type="scientific">Anthostomella pinea</name>
    <dbReference type="NCBI Taxonomy" id="933095"/>
    <lineage>
        <taxon>Eukaryota</taxon>
        <taxon>Fungi</taxon>
        <taxon>Dikarya</taxon>
        <taxon>Ascomycota</taxon>
        <taxon>Pezizomycotina</taxon>
        <taxon>Sordariomycetes</taxon>
        <taxon>Xylariomycetidae</taxon>
        <taxon>Xylariales</taxon>
        <taxon>Xylariaceae</taxon>
        <taxon>Anthostomella</taxon>
    </lineage>
</organism>
<feature type="compositionally biased region" description="Polar residues" evidence="1">
    <location>
        <begin position="53"/>
        <end position="85"/>
    </location>
</feature>
<feature type="region of interest" description="Disordered" evidence="1">
    <location>
        <begin position="1"/>
        <end position="99"/>
    </location>
</feature>
<feature type="compositionally biased region" description="Low complexity" evidence="1">
    <location>
        <begin position="979"/>
        <end position="988"/>
    </location>
</feature>
<evidence type="ECO:0000313" key="3">
    <source>
        <dbReference type="Proteomes" id="UP001295740"/>
    </source>
</evidence>
<reference evidence="2" key="1">
    <citation type="submission" date="2023-10" db="EMBL/GenBank/DDBJ databases">
        <authorList>
            <person name="Hackl T."/>
        </authorList>
    </citation>
    <scope>NUCLEOTIDE SEQUENCE</scope>
</reference>
<feature type="region of interest" description="Disordered" evidence="1">
    <location>
        <begin position="454"/>
        <end position="555"/>
    </location>
</feature>
<dbReference type="AlphaFoldDB" id="A0AAI8YJW4"/>
<evidence type="ECO:0000313" key="2">
    <source>
        <dbReference type="EMBL" id="CAJ2509976.1"/>
    </source>
</evidence>
<feature type="region of interest" description="Disordered" evidence="1">
    <location>
        <begin position="571"/>
        <end position="611"/>
    </location>
</feature>
<feature type="compositionally biased region" description="Low complexity" evidence="1">
    <location>
        <begin position="189"/>
        <end position="212"/>
    </location>
</feature>
<accession>A0AAI8YJW4</accession>
<proteinExistence type="predicted"/>
<feature type="compositionally biased region" description="Polar residues" evidence="1">
    <location>
        <begin position="509"/>
        <end position="538"/>
    </location>
</feature>
<feature type="compositionally biased region" description="Polar residues" evidence="1">
    <location>
        <begin position="961"/>
        <end position="978"/>
    </location>
</feature>
<keyword evidence="3" id="KW-1185">Reference proteome</keyword>
<feature type="region of interest" description="Disordered" evidence="1">
    <location>
        <begin position="119"/>
        <end position="212"/>
    </location>
</feature>
<dbReference type="EMBL" id="CAUWAG010000013">
    <property type="protein sequence ID" value="CAJ2509976.1"/>
    <property type="molecule type" value="Genomic_DNA"/>
</dbReference>
<sequence length="1051" mass="112103">MDSGFEAIHAHHGSSSDGGAGSGAGGVVAGAGSGSGSGPAAVTTAATTTTTSQSFSHSPHAGNNHNQLNTSAPGSSSPPSKQSILHNHRQSHNSSKLPAFRFADLKRESIALPALLHASASPVSPDPDQRPETHPNTTQETQQTQQTKQTTPPLTTHRRQRTLSNNSATRPVSPELSLEQFSPVRSRKFTFTSQTPAASSPATSPRSGTRTTLLDTTTATNTDKVANAVPNHLANVLSPSESFETIVLARPPLGRAPATITTTTALGATGDAQTGLLGDETTKEWAQGQRELLLPKTLQRSVSDDSRRHSITRRPPVSYRPPLNSNASGGTASIPPIRSFRSSGERRSLVLDMNFRSPRAYDTGDEYGDSHHRDTTLRALEGRRGDDAQQITPPDSARDVPDGDDGGDLFLKIAREDPSRRAAAGKGIYTDNQSAVSRVSRSARRPLSLAVSSSYIPISPPQMSRRLSDQQETSRSRGFSNDQSAERVSRALTYKGHSREKQSDEIRSRVTSTPLRGSPLTPRSLTFQDVSTEPSSAYNRRRQPSVDAGSAVPSRMSSLKQANAIYNQPRAYNSSPLVPKSADPQKHDTHTGDASQGVEGTSSTASTAAPSTVWDELDDLKSRIHRLELTGKLPPTSGAAMSRASDERPATAHTTATTMSASPKRVPASVMQSADSPAGHKDVHPLLYSALAKSKDFLSSDVYGALETATADALALSSMMGTSGQPGPISSGASGIGSISGGATVTDRQLRRKADSVCRSLTELCLALSEGAAQLKAQQVTTPPEEEPTVTISPTITRFSGMASQRRPSAAAERSLALNTSPITLTRFEDKRNSALMSSALPSPRYSSAAPATPTETTTTGRRTSLLLSRSRRAGTEEPDEGRRSSILRTRRAGTEEPEDHSDRRLLLTRGRRGTVNGDEDDTRFRTPSRAVTEVHGVRSGNREYNTQLPTPATREPNPPTSSGLPRRQPTSGINTRLAQPAAASAIATPSRRYFDRPTPTRETVILADRPAEDRPQPQRQFSLARAGSLNKRGNRESMIATPSPGASGYR</sequence>
<feature type="region of interest" description="Disordered" evidence="1">
    <location>
        <begin position="378"/>
        <end position="409"/>
    </location>
</feature>
<feature type="compositionally biased region" description="Basic and acidic residues" evidence="1">
    <location>
        <begin position="378"/>
        <end position="387"/>
    </location>
</feature>
<dbReference type="Proteomes" id="UP001295740">
    <property type="component" value="Unassembled WGS sequence"/>
</dbReference>
<feature type="compositionally biased region" description="Low complexity" evidence="1">
    <location>
        <begin position="134"/>
        <end position="155"/>
    </location>
</feature>
<feature type="compositionally biased region" description="Low complexity" evidence="1">
    <location>
        <begin position="847"/>
        <end position="869"/>
    </location>
</feature>
<feature type="region of interest" description="Disordered" evidence="1">
    <location>
        <begin position="632"/>
        <end position="666"/>
    </location>
</feature>
<feature type="compositionally biased region" description="Low complexity" evidence="1">
    <location>
        <begin position="601"/>
        <end position="611"/>
    </location>
</feature>
<comment type="caution">
    <text evidence="2">The sequence shown here is derived from an EMBL/GenBank/DDBJ whole genome shotgun (WGS) entry which is preliminary data.</text>
</comment>
<evidence type="ECO:0000256" key="1">
    <source>
        <dbReference type="SAM" id="MobiDB-lite"/>
    </source>
</evidence>
<feature type="compositionally biased region" description="Basic and acidic residues" evidence="1">
    <location>
        <begin position="497"/>
        <end position="508"/>
    </location>
</feature>
<feature type="compositionally biased region" description="Basic and acidic residues" evidence="1">
    <location>
        <begin position="466"/>
        <end position="475"/>
    </location>
</feature>
<gene>
    <name evidence="2" type="ORF">KHLLAP_LOCUS10444</name>
</gene>
<name>A0AAI8YJW4_9PEZI</name>